<dbReference type="AlphaFoldDB" id="A0A1E8GKJ4"/>
<sequence length="151" mass="17744">MLTLNEITEENFKDVIKLEVEDSQKLFVAPNVRSLAECYLYRNDGDVFPYAICFDAKPVGFLLVYTEDEEKSMTIWRIMIDKNQQKKGYGKQAMMLAEDLVRSYGKYEKLYTSYCLDNINAKRLYLNLGYIEDRINENCDNEMIVVKELDD</sequence>
<dbReference type="InterPro" id="IPR016181">
    <property type="entry name" value="Acyl_CoA_acyltransferase"/>
</dbReference>
<dbReference type="EMBL" id="MKIR01000023">
    <property type="protein sequence ID" value="OFI48782.1"/>
    <property type="molecule type" value="Genomic_DNA"/>
</dbReference>
<dbReference type="PROSITE" id="PS51186">
    <property type="entry name" value="GNAT"/>
    <property type="match status" value="1"/>
</dbReference>
<proteinExistence type="predicted"/>
<dbReference type="Pfam" id="PF00583">
    <property type="entry name" value="Acetyltransf_1"/>
    <property type="match status" value="1"/>
</dbReference>
<dbReference type="Proteomes" id="UP000178622">
    <property type="component" value="Unassembled WGS sequence"/>
</dbReference>
<dbReference type="OrthoDB" id="9127144at2"/>
<dbReference type="GO" id="GO:0016747">
    <property type="term" value="F:acyltransferase activity, transferring groups other than amino-acyl groups"/>
    <property type="evidence" value="ECO:0007669"/>
    <property type="project" value="InterPro"/>
</dbReference>
<dbReference type="CDD" id="cd04301">
    <property type="entry name" value="NAT_SF"/>
    <property type="match status" value="1"/>
</dbReference>
<name>A0A1E8GKJ4_9LACT</name>
<feature type="domain" description="N-acetyltransferase" evidence="1">
    <location>
        <begin position="2"/>
        <end position="150"/>
    </location>
</feature>
<evidence type="ECO:0000313" key="3">
    <source>
        <dbReference type="Proteomes" id="UP000178622"/>
    </source>
</evidence>
<protein>
    <recommendedName>
        <fullName evidence="1">N-acetyltransferase domain-containing protein</fullName>
    </recommendedName>
</protein>
<dbReference type="InterPro" id="IPR000182">
    <property type="entry name" value="GNAT_dom"/>
</dbReference>
<dbReference type="SUPFAM" id="SSF55729">
    <property type="entry name" value="Acyl-CoA N-acyltransferases (Nat)"/>
    <property type="match status" value="1"/>
</dbReference>
<evidence type="ECO:0000313" key="2">
    <source>
        <dbReference type="EMBL" id="OFI48782.1"/>
    </source>
</evidence>
<comment type="caution">
    <text evidence="2">The sequence shown here is derived from an EMBL/GenBank/DDBJ whole genome shotgun (WGS) entry which is preliminary data.</text>
</comment>
<evidence type="ECO:0000259" key="1">
    <source>
        <dbReference type="PROSITE" id="PS51186"/>
    </source>
</evidence>
<gene>
    <name evidence="2" type="ORF">BG261_05180</name>
</gene>
<dbReference type="RefSeq" id="WP_070792715.1">
    <property type="nucleotide sequence ID" value="NZ_MKIR01000023.1"/>
</dbReference>
<dbReference type="STRING" id="1859473.BG261_05180"/>
<keyword evidence="3" id="KW-1185">Reference proteome</keyword>
<accession>A0A1E8GKJ4</accession>
<reference evidence="3" key="1">
    <citation type="submission" date="2016-09" db="EMBL/GenBank/DDBJ databases">
        <title>Draft genome sequence of a novel species of the family Streptococcaceae isolated from flowers.</title>
        <authorList>
            <person name="Chuah L.-O."/>
            <person name="Yap K.-P."/>
            <person name="Thong K.L."/>
            <person name="Liong M.T."/>
            <person name="Ahmad R."/>
            <person name="Rusul G."/>
        </authorList>
    </citation>
    <scope>NUCLEOTIDE SEQUENCE [LARGE SCALE GENOMIC DNA]</scope>
    <source>
        <strain evidence="3">DF1</strain>
    </source>
</reference>
<dbReference type="Gene3D" id="3.40.630.30">
    <property type="match status" value="1"/>
</dbReference>
<organism evidence="2 3">
    <name type="scientific">Floricoccus tropicus</name>
    <dbReference type="NCBI Taxonomy" id="1859473"/>
    <lineage>
        <taxon>Bacteria</taxon>
        <taxon>Bacillati</taxon>
        <taxon>Bacillota</taxon>
        <taxon>Bacilli</taxon>
        <taxon>Lactobacillales</taxon>
        <taxon>Streptococcaceae</taxon>
        <taxon>Floricoccus</taxon>
    </lineage>
</organism>